<comment type="caution">
    <text evidence="1">The sequence shown here is derived from an EMBL/GenBank/DDBJ whole genome shotgun (WGS) entry which is preliminary data.</text>
</comment>
<dbReference type="EMBL" id="BSXT01001808">
    <property type="protein sequence ID" value="GMF45354.1"/>
    <property type="molecule type" value="Genomic_DNA"/>
</dbReference>
<name>A0A9W6XRP6_9STRA</name>
<reference evidence="1" key="1">
    <citation type="submission" date="2023-04" db="EMBL/GenBank/DDBJ databases">
        <title>Phytophthora fragariaefolia NBRC 109709.</title>
        <authorList>
            <person name="Ichikawa N."/>
            <person name="Sato H."/>
            <person name="Tonouchi N."/>
        </authorList>
    </citation>
    <scope>NUCLEOTIDE SEQUENCE</scope>
    <source>
        <strain evidence="1">NBRC 109709</strain>
    </source>
</reference>
<dbReference type="Proteomes" id="UP001165121">
    <property type="component" value="Unassembled WGS sequence"/>
</dbReference>
<keyword evidence="2" id="KW-1185">Reference proteome</keyword>
<sequence length="210" mass="23328">MIRARKPICYANNEQSINGAVLNVPPRLLTFSSSTPMLSNTRSSFVKSWRLGNSTLADPYNNPATVTMIAAAIKNTLRRPHLDSDRSDIAPRIGPKKIWMRLGTNRGTKSDMPMDSMYDSRVFVKTVSVANCQHRTHTLKLRSTRLTENRVGSPGHGKYQTGAKRAGFQRPLDVGRVQNVAAFVVAVLGSVPVVANVDRYRFCTSERESH</sequence>
<evidence type="ECO:0000313" key="2">
    <source>
        <dbReference type="Proteomes" id="UP001165121"/>
    </source>
</evidence>
<protein>
    <submittedName>
        <fullName evidence="1">Unnamed protein product</fullName>
    </submittedName>
</protein>
<organism evidence="1 2">
    <name type="scientific">Phytophthora fragariaefolia</name>
    <dbReference type="NCBI Taxonomy" id="1490495"/>
    <lineage>
        <taxon>Eukaryota</taxon>
        <taxon>Sar</taxon>
        <taxon>Stramenopiles</taxon>
        <taxon>Oomycota</taxon>
        <taxon>Peronosporomycetes</taxon>
        <taxon>Peronosporales</taxon>
        <taxon>Peronosporaceae</taxon>
        <taxon>Phytophthora</taxon>
    </lineage>
</organism>
<proteinExistence type="predicted"/>
<evidence type="ECO:0000313" key="1">
    <source>
        <dbReference type="EMBL" id="GMF45354.1"/>
    </source>
</evidence>
<dbReference type="AlphaFoldDB" id="A0A9W6XRP6"/>
<accession>A0A9W6XRP6</accession>
<gene>
    <name evidence="1" type="ORF">Pfra01_001619700</name>
</gene>